<dbReference type="GO" id="GO:0005975">
    <property type="term" value="P:carbohydrate metabolic process"/>
    <property type="evidence" value="ECO:0007669"/>
    <property type="project" value="UniProtKB-ARBA"/>
</dbReference>
<name>A0A3N1CY21_9ACTN</name>
<feature type="transmembrane region" description="Helical" evidence="2">
    <location>
        <begin position="969"/>
        <end position="991"/>
    </location>
</feature>
<dbReference type="AlphaFoldDB" id="A0A3N1CY21"/>
<evidence type="ECO:0000256" key="2">
    <source>
        <dbReference type="SAM" id="Phobius"/>
    </source>
</evidence>
<comment type="caution">
    <text evidence="3">The sequence shown here is derived from an EMBL/GenBank/DDBJ whole genome shotgun (WGS) entry which is preliminary data.</text>
</comment>
<reference evidence="3 4" key="1">
    <citation type="submission" date="2018-11" db="EMBL/GenBank/DDBJ databases">
        <title>Sequencing the genomes of 1000 actinobacteria strains.</title>
        <authorList>
            <person name="Klenk H.-P."/>
        </authorList>
    </citation>
    <scope>NUCLEOTIDE SEQUENCE [LARGE SCALE GENOMIC DNA]</scope>
    <source>
        <strain evidence="3 4">DSM 44254</strain>
    </source>
</reference>
<evidence type="ECO:0000313" key="3">
    <source>
        <dbReference type="EMBL" id="ROO86146.1"/>
    </source>
</evidence>
<dbReference type="Pfam" id="PF05345">
    <property type="entry name" value="He_PIG"/>
    <property type="match status" value="1"/>
</dbReference>
<feature type="region of interest" description="Disordered" evidence="1">
    <location>
        <begin position="658"/>
        <end position="682"/>
    </location>
</feature>
<keyword evidence="2" id="KW-1133">Transmembrane helix</keyword>
<evidence type="ECO:0000256" key="1">
    <source>
        <dbReference type="SAM" id="MobiDB-lite"/>
    </source>
</evidence>
<keyword evidence="4" id="KW-1185">Reference proteome</keyword>
<dbReference type="GO" id="GO:0005509">
    <property type="term" value="F:calcium ion binding"/>
    <property type="evidence" value="ECO:0007669"/>
    <property type="project" value="InterPro"/>
</dbReference>
<dbReference type="Proteomes" id="UP000272400">
    <property type="component" value="Unassembled WGS sequence"/>
</dbReference>
<keyword evidence="2" id="KW-0472">Membrane</keyword>
<sequence length="1206" mass="124671">MVTGWAWQADAAAIDFGGGSGVAGVGHLHVYYDGRTPVVTGADPATGALVTIRVENGGGRRFAALNNGASVTKAGRLDELAGGHTPTTMTPAAPMSGWIAYARVGAKLTRYNSVSPAAAAPKPIASTATDLVGVYRAYGSMDLGCLYLDASGNLVTWHEDGTQNGRYTYTAGLGLYSAEAWLDGDGMVHVFGLTAGSGGVPANTLKVLHQVAWSSTGAPVWSLAVARDTKGTVLGTPVPACVALVPKVARFALDAFPDASPSQFVMREGVKAASDQFALHTQDAAARWTRDKVRLPTGGAPHLVGHYVSSVTVLDGRGTPMPGLPVAVSADTLVEIKVDGASYLVGPGHGAALATDLQGKLTIATTADSLLPATLHVDTVGPESGAVIQPAAAVHDYLAGTGTLPSQSGVFSEEAFASAKVDGVPIIDPARHGAPAIKDAYTGIGQVFQQASGTGLVSRRFQGAGAAPAIHGFAVGSAPVVRGTAGAGRVTYTEFATPAEVAAHLDAIRALPQYGGVWDDFLDWAGDVWEGVKNGAIAVYHVAVHAVTSVFVYIGDKIVELVGFVLDTVDATVRAVEAVVREVVETITAVVDWLKSLFDFKDIWDTKTALESGMRTLTSYASSTIEYYGGRASGWFAAQEQKVTDTLVALKEEYAGRPLGDAANQPPTVTDPSGHGLADGQIKDNPQSTWMLTQVMGPKTVAATRAATSKALASGPITDAFGVFLVDLAQTDLSDTADRVLADLEAIVAGVTDPADPDAGAKASVVAVIDILEQLSLGALRAADHVVAAVVRLATTICAHLQKALDEPFDLGGPVNTLYRWIQEQAGVTDVKDLSLGGLIFLIAGFFTTTSYKLVMGVDEAPFPGGLFPPIAPPPWLSVPDDTVGMPPAELNALYKNLQIVSGFAGVFGGGFDAMADLVPVVSFNETGDWPYQLQQFIGMSSALLSSGLYGTLSSLPPVGGNDWKGADGAWTIAWVFAAVNTLFSVGTVFLDNGRKDWQKDTPIFRNTGKVEKKGGETAVTATRGPLIVGALSIGFLAASGAACAKSHTNPYGTAQIILSGLPGVFGLLRWNLLPKDPASRNRAGIAALLDVVATESSAIMLLAGGIVTGAPYIGPEQPLGYGAVGRPYRAEIHASGGTRPFDAPLKDWTVASGTLPTGLTLDPATGTVSGTPTAPGTWRFSVGCTDSYGPPQYSNIAGMTLTITP</sequence>
<dbReference type="RefSeq" id="WP_123665575.1">
    <property type="nucleotide sequence ID" value="NZ_RJKE01000001.1"/>
</dbReference>
<keyword evidence="2" id="KW-0812">Transmembrane</keyword>
<organism evidence="3 4">
    <name type="scientific">Actinocorallia herbida</name>
    <dbReference type="NCBI Taxonomy" id="58109"/>
    <lineage>
        <taxon>Bacteria</taxon>
        <taxon>Bacillati</taxon>
        <taxon>Actinomycetota</taxon>
        <taxon>Actinomycetes</taxon>
        <taxon>Streptosporangiales</taxon>
        <taxon>Thermomonosporaceae</taxon>
        <taxon>Actinocorallia</taxon>
    </lineage>
</organism>
<dbReference type="Gene3D" id="2.60.40.10">
    <property type="entry name" value="Immunoglobulins"/>
    <property type="match status" value="1"/>
</dbReference>
<dbReference type="SUPFAM" id="SSF49313">
    <property type="entry name" value="Cadherin-like"/>
    <property type="match status" value="1"/>
</dbReference>
<accession>A0A3N1CY21</accession>
<evidence type="ECO:0000313" key="4">
    <source>
        <dbReference type="Proteomes" id="UP000272400"/>
    </source>
</evidence>
<dbReference type="EMBL" id="RJKE01000001">
    <property type="protein sequence ID" value="ROO86146.1"/>
    <property type="molecule type" value="Genomic_DNA"/>
</dbReference>
<dbReference type="InterPro" id="IPR015919">
    <property type="entry name" value="Cadherin-like_sf"/>
</dbReference>
<dbReference type="InterPro" id="IPR013783">
    <property type="entry name" value="Ig-like_fold"/>
</dbReference>
<proteinExistence type="predicted"/>
<dbReference type="OrthoDB" id="4168812at2"/>
<dbReference type="GO" id="GO:0016020">
    <property type="term" value="C:membrane"/>
    <property type="evidence" value="ECO:0007669"/>
    <property type="project" value="InterPro"/>
</dbReference>
<protein>
    <submittedName>
        <fullName evidence="3">Putative Ig domain-containing protein</fullName>
    </submittedName>
</protein>
<gene>
    <name evidence="3" type="ORF">EDD29_3709</name>
</gene>